<dbReference type="PROSITE" id="PS01109">
    <property type="entry name" value="RIBOSOMAL_L10"/>
    <property type="match status" value="1"/>
</dbReference>
<comment type="subunit">
    <text evidence="6">Part of the ribosomal stalk of the 50S ribosomal subunit. The N-terminus interacts with L11 and the large rRNA to form the base of the stalk. The C-terminus forms an elongated spine to which L12 dimers bind in a sequential fashion forming a multimeric L10(L12)X complex.</text>
</comment>
<evidence type="ECO:0000256" key="6">
    <source>
        <dbReference type="HAMAP-Rule" id="MF_00362"/>
    </source>
</evidence>
<accession>A0ABY5DKG4</accession>
<dbReference type="RefSeq" id="WP_258568091.1">
    <property type="nucleotide sequence ID" value="NZ_CP092900.1"/>
</dbReference>
<evidence type="ECO:0000313" key="7">
    <source>
        <dbReference type="EMBL" id="UTC24307.1"/>
    </source>
</evidence>
<dbReference type="InterPro" id="IPR043141">
    <property type="entry name" value="Ribosomal_uL10-like_sf"/>
</dbReference>
<comment type="similarity">
    <text evidence="2 6">Belongs to the universal ribosomal protein uL10 family.</text>
</comment>
<dbReference type="InterPro" id="IPR001790">
    <property type="entry name" value="Ribosomal_uL10"/>
</dbReference>
<gene>
    <name evidence="6 7" type="primary">rplJ</name>
    <name evidence="7" type="ORF">MMH89_03590</name>
</gene>
<dbReference type="HAMAP" id="MF_00362">
    <property type="entry name" value="Ribosomal_uL10"/>
    <property type="match status" value="1"/>
</dbReference>
<evidence type="ECO:0000256" key="5">
    <source>
        <dbReference type="ARBA" id="ARBA00035202"/>
    </source>
</evidence>
<dbReference type="InterPro" id="IPR047865">
    <property type="entry name" value="Ribosomal_uL10_bac_type"/>
</dbReference>
<keyword evidence="4 6" id="KW-0687">Ribonucleoprotein</keyword>
<sequence length="175" mass="19170">MAVSKKQKQLQVEKLESLCANSVALVIAENKGVTATKMMRLRQEARAKNVELVVPKNTLSRRVLLKNEAYSVLCDDLSNPVLLGFSLSDLSSSAKLLSDFAKENEQLVIKSAAIEGVRYGAENIDYVIKLPTREEAIAMIARGIQAPTVQLAMSLKEVYGQVARVLHAVAEQKDS</sequence>
<keyword evidence="3 6" id="KW-0689">Ribosomal protein</keyword>
<dbReference type="InterPro" id="IPR002363">
    <property type="entry name" value="Ribosomal_uL10_CS_bac"/>
</dbReference>
<dbReference type="EMBL" id="CP092900">
    <property type="protein sequence ID" value="UTC24307.1"/>
    <property type="molecule type" value="Genomic_DNA"/>
</dbReference>
<protein>
    <recommendedName>
        <fullName evidence="5 6">Large ribosomal subunit protein uL10</fullName>
    </recommendedName>
</protein>
<evidence type="ECO:0000313" key="8">
    <source>
        <dbReference type="Proteomes" id="UP001055955"/>
    </source>
</evidence>
<reference evidence="7 8" key="1">
    <citation type="journal article" date="2022" name="Nat. Microbiol.">
        <title>The microbiome of a bacterivorous marine choanoflagellate contains a resource-demanding obligate bacterial associate.</title>
        <authorList>
            <person name="Needham D.M."/>
            <person name="Poirier C."/>
            <person name="Bachy C."/>
            <person name="George E.E."/>
            <person name="Wilken S."/>
            <person name="Yung C.C.M."/>
            <person name="Limardo A.J."/>
            <person name="Morando M."/>
            <person name="Sudek L."/>
            <person name="Malmstrom R.R."/>
            <person name="Keeling P.J."/>
            <person name="Santoro A.E."/>
            <person name="Worden A.Z."/>
        </authorList>
    </citation>
    <scope>NUCLEOTIDE SEQUENCE [LARGE SCALE GENOMIC DNA]</scope>
    <source>
        <strain evidence="7 8">Comchoano-1</strain>
    </source>
</reference>
<comment type="function">
    <text evidence="1 6">Forms part of the ribosomal stalk, playing a central role in the interaction of the ribosome with GTP-bound translation factors.</text>
</comment>
<dbReference type="NCBIfam" id="NF000955">
    <property type="entry name" value="PRK00099.1-1"/>
    <property type="match status" value="1"/>
</dbReference>
<proteinExistence type="inferred from homology"/>
<dbReference type="InterPro" id="IPR022973">
    <property type="entry name" value="Ribosomal_uL10_bac"/>
</dbReference>
<keyword evidence="8" id="KW-1185">Reference proteome</keyword>
<dbReference type="SUPFAM" id="SSF160369">
    <property type="entry name" value="Ribosomal protein L10-like"/>
    <property type="match status" value="1"/>
</dbReference>
<dbReference type="Gene3D" id="3.30.70.1730">
    <property type="match status" value="1"/>
</dbReference>
<dbReference type="PANTHER" id="PTHR11560">
    <property type="entry name" value="39S RIBOSOMAL PROTEIN L10, MITOCHONDRIAL"/>
    <property type="match status" value="1"/>
</dbReference>
<keyword evidence="6" id="KW-0699">rRNA-binding</keyword>
<dbReference type="CDD" id="cd05797">
    <property type="entry name" value="Ribosomal_L10"/>
    <property type="match status" value="1"/>
</dbReference>
<evidence type="ECO:0000256" key="2">
    <source>
        <dbReference type="ARBA" id="ARBA00008889"/>
    </source>
</evidence>
<evidence type="ECO:0000256" key="4">
    <source>
        <dbReference type="ARBA" id="ARBA00023274"/>
    </source>
</evidence>
<keyword evidence="6" id="KW-0694">RNA-binding</keyword>
<organism evidence="7 8">
    <name type="scientific">Candidatus Comchoanobacter bicostacola</name>
    <dbReference type="NCBI Taxonomy" id="2919598"/>
    <lineage>
        <taxon>Bacteria</taxon>
        <taxon>Pseudomonadati</taxon>
        <taxon>Pseudomonadota</taxon>
        <taxon>Gammaproteobacteria</taxon>
        <taxon>Candidatus Comchoanobacterales</taxon>
        <taxon>Candidatus Comchoanobacteraceae</taxon>
        <taxon>Candidatus Comchoanobacter</taxon>
    </lineage>
</organism>
<name>A0ABY5DKG4_9GAMM</name>
<evidence type="ECO:0000256" key="1">
    <source>
        <dbReference type="ARBA" id="ARBA00002633"/>
    </source>
</evidence>
<dbReference type="Pfam" id="PF00466">
    <property type="entry name" value="Ribosomal_L10"/>
    <property type="match status" value="1"/>
</dbReference>
<dbReference type="GO" id="GO:0005840">
    <property type="term" value="C:ribosome"/>
    <property type="evidence" value="ECO:0007669"/>
    <property type="project" value="UniProtKB-KW"/>
</dbReference>
<dbReference type="Proteomes" id="UP001055955">
    <property type="component" value="Chromosome"/>
</dbReference>
<dbReference type="Gene3D" id="6.10.250.290">
    <property type="match status" value="1"/>
</dbReference>
<evidence type="ECO:0000256" key="3">
    <source>
        <dbReference type="ARBA" id="ARBA00022980"/>
    </source>
</evidence>